<keyword evidence="2" id="KW-0732">Signal</keyword>
<sequence length="497" mass="52394">MRKRLLAAVLALCLILTAGLAALAVTDEAGRAAGWLLRTFDSGIYDESEWAIFALARAGQLPDELRESYVARVSQELRDKQGVLTRTKYTEYSRRVIALTALGAGVDDVGGYSLLDCLTDADKVSKQGINGTIFALVAFDSADYPIPDTDATHPAAREYLIDLILTRELPGGGFSLGGEPDADVTAMALSALAPYCHLERVRQAVDRGVTVLASLKLPGGGYESYGEANCESAAQVVIALASLGIDPELDGRFAGVLDALLAFQNSDGGFAHLAGGPSNRMATEQALCALSAVERLRSGKNRLYDLTDAVQPSVPVFTDIDGHWCAGQVAATGGYGIVREGTLFEPDRTALRGECVGALSESLGWRLLEPLSTPVLSDLAPDRWFCPGVAAAASRGVVKGREAGLFDGMSPISREEMMTIVARAAEACGLETAADRAALAKFPDRGALSEWAAEAAAFCVENGLVGGRGDDLAPKGLITRAEVITILSRLNSLLGER</sequence>
<accession>A0A926DB78</accession>
<feature type="domain" description="SLH" evidence="3">
    <location>
        <begin position="439"/>
        <end position="497"/>
    </location>
</feature>
<feature type="signal peptide" evidence="2">
    <location>
        <begin position="1"/>
        <end position="24"/>
    </location>
</feature>
<dbReference type="SUPFAM" id="SSF48239">
    <property type="entry name" value="Terpenoid cyclases/Protein prenyltransferases"/>
    <property type="match status" value="1"/>
</dbReference>
<evidence type="ECO:0000313" key="5">
    <source>
        <dbReference type="Proteomes" id="UP000620366"/>
    </source>
</evidence>
<dbReference type="InterPro" id="IPR001330">
    <property type="entry name" value="Prenyltrans"/>
</dbReference>
<comment type="caution">
    <text evidence="4">The sequence shown here is derived from an EMBL/GenBank/DDBJ whole genome shotgun (WGS) entry which is preliminary data.</text>
</comment>
<evidence type="ECO:0000259" key="3">
    <source>
        <dbReference type="PROSITE" id="PS51272"/>
    </source>
</evidence>
<dbReference type="PROSITE" id="PS51272">
    <property type="entry name" value="SLH"/>
    <property type="match status" value="2"/>
</dbReference>
<dbReference type="AlphaFoldDB" id="A0A926DB78"/>
<dbReference type="EMBL" id="JACRSP010000002">
    <property type="protein sequence ID" value="MBC8535795.1"/>
    <property type="molecule type" value="Genomic_DNA"/>
</dbReference>
<dbReference type="InterPro" id="IPR001119">
    <property type="entry name" value="SLH_dom"/>
</dbReference>
<gene>
    <name evidence="4" type="ORF">H8695_03700</name>
</gene>
<reference evidence="4" key="1">
    <citation type="submission" date="2020-08" db="EMBL/GenBank/DDBJ databases">
        <title>Genome public.</title>
        <authorList>
            <person name="Liu C."/>
            <person name="Sun Q."/>
        </authorList>
    </citation>
    <scope>NUCLEOTIDE SEQUENCE</scope>
    <source>
        <strain evidence="4">BX7</strain>
    </source>
</reference>
<keyword evidence="1" id="KW-0677">Repeat</keyword>
<proteinExistence type="predicted"/>
<dbReference type="Pfam" id="PF00432">
    <property type="entry name" value="Prenyltrans"/>
    <property type="match status" value="1"/>
</dbReference>
<evidence type="ECO:0000256" key="1">
    <source>
        <dbReference type="ARBA" id="ARBA00022737"/>
    </source>
</evidence>
<organism evidence="4 5">
    <name type="scientific">Feifania hominis</name>
    <dbReference type="NCBI Taxonomy" id="2763660"/>
    <lineage>
        <taxon>Bacteria</taxon>
        <taxon>Bacillati</taxon>
        <taxon>Bacillota</taxon>
        <taxon>Clostridia</taxon>
        <taxon>Eubacteriales</taxon>
        <taxon>Feifaniaceae</taxon>
        <taxon>Feifania</taxon>
    </lineage>
</organism>
<feature type="chain" id="PRO_5037367551" evidence="2">
    <location>
        <begin position="25"/>
        <end position="497"/>
    </location>
</feature>
<dbReference type="Pfam" id="PF00395">
    <property type="entry name" value="SLH"/>
    <property type="match status" value="2"/>
</dbReference>
<dbReference type="CDD" id="cd00688">
    <property type="entry name" value="ISOPREN_C2_like"/>
    <property type="match status" value="1"/>
</dbReference>
<evidence type="ECO:0000313" key="4">
    <source>
        <dbReference type="EMBL" id="MBC8535795.1"/>
    </source>
</evidence>
<feature type="domain" description="SLH" evidence="3">
    <location>
        <begin position="372"/>
        <end position="435"/>
    </location>
</feature>
<name>A0A926DB78_9FIRM</name>
<dbReference type="Proteomes" id="UP000620366">
    <property type="component" value="Unassembled WGS sequence"/>
</dbReference>
<dbReference type="Gene3D" id="1.50.10.20">
    <property type="match status" value="1"/>
</dbReference>
<dbReference type="InterPro" id="IPR008930">
    <property type="entry name" value="Terpenoid_cyclase/PrenylTrfase"/>
</dbReference>
<keyword evidence="5" id="KW-1185">Reference proteome</keyword>
<dbReference type="RefSeq" id="WP_249299539.1">
    <property type="nucleotide sequence ID" value="NZ_JACRSP010000002.1"/>
</dbReference>
<evidence type="ECO:0000256" key="2">
    <source>
        <dbReference type="SAM" id="SignalP"/>
    </source>
</evidence>
<protein>
    <submittedName>
        <fullName evidence="4">S-layer homology domain-containing protein</fullName>
    </submittedName>
</protein>